<keyword evidence="1" id="KW-0732">Signal</keyword>
<dbReference type="RefSeq" id="WP_103943926.1">
    <property type="nucleotide sequence ID" value="NZ_FNVO01000025.1"/>
</dbReference>
<dbReference type="AlphaFoldDB" id="A0A1H6DZ25"/>
<feature type="chain" id="PRO_5009296330" evidence="1">
    <location>
        <begin position="27"/>
        <end position="648"/>
    </location>
</feature>
<dbReference type="Proteomes" id="UP000236723">
    <property type="component" value="Unassembled WGS sequence"/>
</dbReference>
<evidence type="ECO:0000313" key="3">
    <source>
        <dbReference type="Proteomes" id="UP000236723"/>
    </source>
</evidence>
<accession>A0A1H6DZ25</accession>
<protein>
    <submittedName>
        <fullName evidence="2">Uncharacterized protein</fullName>
    </submittedName>
</protein>
<dbReference type="EMBL" id="FNVO01000025">
    <property type="protein sequence ID" value="SEG90016.1"/>
    <property type="molecule type" value="Genomic_DNA"/>
</dbReference>
<organism evidence="2 3">
    <name type="scientific">Thermomonospora echinospora</name>
    <dbReference type="NCBI Taxonomy" id="1992"/>
    <lineage>
        <taxon>Bacteria</taxon>
        <taxon>Bacillati</taxon>
        <taxon>Actinomycetota</taxon>
        <taxon>Actinomycetes</taxon>
        <taxon>Streptosporangiales</taxon>
        <taxon>Thermomonosporaceae</taxon>
        <taxon>Thermomonospora</taxon>
    </lineage>
</organism>
<name>A0A1H6DZ25_9ACTN</name>
<gene>
    <name evidence="2" type="ORF">SAMN04489712_12514</name>
</gene>
<keyword evidence="3" id="KW-1185">Reference proteome</keyword>
<feature type="signal peptide" evidence="1">
    <location>
        <begin position="1"/>
        <end position="26"/>
    </location>
</feature>
<sequence>MRRFGSCALVLLLAGTAVVGPATAPAAADNTGIAVQATLDRMDPAHPVKLDLRASSPKGITDVRVKLRHLKRDAEPYAVVEDFTRYEGDDKNGKWRATYPADIEARPGLTLVEVEADVADGTVKNGWFSSFNACYATTLTDVSVQPDVIDIDDRDISVRGRAMFQRSRDHAPEPVAHTPAYLQGLRDSAVHTDENGWFQYRATVSPWNNTVHPYVEAGVDAPSCAASVGTTLKTTPQETEISARLVEPTGRINVGDPVVIEGRVLRKAASGKAPADITVQAGIGTSPGGSDYIHLAEAATNADGTFRLQAPAPQAGSVLVRALPTPFLTESRASAGDIDVIHPTKITEFSARKESGGRVRLEGILHRQETTGLAPLRDRRVSIEFSTDGKKWSKELDAQTGHFGHFVGISQTPFDGYWRARYVGGGAELPTRSPAQYVQVYTPTRFSVFNAAPEPVGKGSTVTAKGRLLESGATGERPLPNAPVSLLFSTDGDVWYRAGKGRTGRDGWVTLSATAKKDGRWRMVYNADSDHRAAYSPADYVDVRLRTSVTSFNAAPEPVRRGAMLTVSGRLNRYDASWAPIAGERTLTVYFRAAGTTKWTKAGTVTTGKKGWFSKRFKATRSGSWRVSYTGNTAYLPTLSTIDQVDVR</sequence>
<evidence type="ECO:0000256" key="1">
    <source>
        <dbReference type="SAM" id="SignalP"/>
    </source>
</evidence>
<evidence type="ECO:0000313" key="2">
    <source>
        <dbReference type="EMBL" id="SEG90016.1"/>
    </source>
</evidence>
<reference evidence="3" key="1">
    <citation type="submission" date="2016-10" db="EMBL/GenBank/DDBJ databases">
        <authorList>
            <person name="Varghese N."/>
            <person name="Submissions S."/>
        </authorList>
    </citation>
    <scope>NUCLEOTIDE SEQUENCE [LARGE SCALE GENOMIC DNA]</scope>
    <source>
        <strain evidence="3">DSM 43163</strain>
    </source>
</reference>
<proteinExistence type="predicted"/>